<dbReference type="EMBL" id="JBEAFC010000009">
    <property type="protein sequence ID" value="KAL1541818.1"/>
    <property type="molecule type" value="Genomic_DNA"/>
</dbReference>
<keyword evidence="3" id="KW-1185">Reference proteome</keyword>
<dbReference type="PANTHER" id="PTHR15663:SF4">
    <property type="entry name" value="COMM DOMAIN-CONTAINING PROTEIN 9"/>
    <property type="match status" value="1"/>
</dbReference>
<evidence type="ECO:0000313" key="3">
    <source>
        <dbReference type="Proteomes" id="UP001567538"/>
    </source>
</evidence>
<evidence type="ECO:0008006" key="4">
    <source>
        <dbReference type="Google" id="ProtNLM"/>
    </source>
</evidence>
<evidence type="ECO:0000313" key="2">
    <source>
        <dbReference type="EMBL" id="KAL1541818.1"/>
    </source>
</evidence>
<keyword evidence="1" id="KW-0472">Membrane</keyword>
<name>A0ABD1GFJ7_SALDI</name>
<proteinExistence type="predicted"/>
<dbReference type="InterPro" id="IPR037360">
    <property type="entry name" value="COMMD9"/>
</dbReference>
<evidence type="ECO:0000256" key="1">
    <source>
        <dbReference type="SAM" id="Phobius"/>
    </source>
</evidence>
<dbReference type="Proteomes" id="UP001567538">
    <property type="component" value="Unassembled WGS sequence"/>
</dbReference>
<reference evidence="2 3" key="1">
    <citation type="submission" date="2024-06" db="EMBL/GenBank/DDBJ databases">
        <title>A chromosome level genome sequence of Diviner's sage (Salvia divinorum).</title>
        <authorList>
            <person name="Ford S.A."/>
            <person name="Ro D.-K."/>
            <person name="Ness R.W."/>
            <person name="Phillips M.A."/>
        </authorList>
    </citation>
    <scope>NUCLEOTIDE SEQUENCE [LARGE SCALE GENOMIC DNA]</scope>
    <source>
        <strain evidence="2">SAF-2024a</strain>
        <tissue evidence="2">Leaf</tissue>
    </source>
</reference>
<keyword evidence="1" id="KW-0812">Transmembrane</keyword>
<comment type="caution">
    <text evidence="2">The sequence shown here is derived from an EMBL/GenBank/DDBJ whole genome shotgun (WGS) entry which is preliminary data.</text>
</comment>
<dbReference type="AlphaFoldDB" id="A0ABD1GFJ7"/>
<sequence length="236" mass="27151">MGDGNNHSMWGHLPLLVRASSKESVEYILQALWRTRLTGLDATDRRIFRDILQLSNDSDLDPLLVCLRVLIRRCVYDNVNKDEIQKLFPAEVLPELQRLLTLLLQKFQREWRQDISKDQIILPRLKSMTWNMANQSVEQTEPAAVMNLQLQSDAQPDVGGRGVKFLLAKDTMEMMLKSMYSIRDQLSEPVSAIAFCLLFIFMSNALSFKPLLLMSGRNTRQTLTSGLMWFSSNITR</sequence>
<feature type="transmembrane region" description="Helical" evidence="1">
    <location>
        <begin position="192"/>
        <end position="212"/>
    </location>
</feature>
<accession>A0ABD1GFJ7</accession>
<keyword evidence="1" id="KW-1133">Transmembrane helix</keyword>
<protein>
    <recommendedName>
        <fullName evidence="4">COMM domain-containing protein</fullName>
    </recommendedName>
</protein>
<dbReference type="PANTHER" id="PTHR15663">
    <property type="entry name" value="COMM DOMAIN-CONTAINING PROTEIN 9"/>
    <property type="match status" value="1"/>
</dbReference>
<organism evidence="2 3">
    <name type="scientific">Salvia divinorum</name>
    <name type="common">Maria pastora</name>
    <name type="synonym">Diviner's sage</name>
    <dbReference type="NCBI Taxonomy" id="28513"/>
    <lineage>
        <taxon>Eukaryota</taxon>
        <taxon>Viridiplantae</taxon>
        <taxon>Streptophyta</taxon>
        <taxon>Embryophyta</taxon>
        <taxon>Tracheophyta</taxon>
        <taxon>Spermatophyta</taxon>
        <taxon>Magnoliopsida</taxon>
        <taxon>eudicotyledons</taxon>
        <taxon>Gunneridae</taxon>
        <taxon>Pentapetalae</taxon>
        <taxon>asterids</taxon>
        <taxon>lamiids</taxon>
        <taxon>Lamiales</taxon>
        <taxon>Lamiaceae</taxon>
        <taxon>Nepetoideae</taxon>
        <taxon>Mentheae</taxon>
        <taxon>Salviinae</taxon>
        <taxon>Salvia</taxon>
        <taxon>Salvia subgen. Calosphace</taxon>
    </lineage>
</organism>
<gene>
    <name evidence="2" type="ORF">AAHA92_25993</name>
</gene>